<evidence type="ECO:0000313" key="6">
    <source>
        <dbReference type="EMBL" id="TKX19916.1"/>
    </source>
</evidence>
<evidence type="ECO:0000256" key="5">
    <source>
        <dbReference type="ARBA" id="ARBA00045385"/>
    </source>
</evidence>
<sequence>MAEQSAYVTLVSSDGYEFVIQRSAACVSGAIKRMLDPNSKMLNVFTWIIATTFTGGFAESTTGVCRFENINAIVLEKVCEYLYYNEKHKDAKDVPDMDIPPELCLELLMAADYLNV</sequence>
<gene>
    <name evidence="6" type="ORF">C1H76_8114</name>
</gene>
<comment type="similarity">
    <text evidence="2">Belongs to the SKP1 family.</text>
</comment>
<dbReference type="SMART" id="SM00512">
    <property type="entry name" value="Skp1"/>
    <property type="match status" value="1"/>
</dbReference>
<accession>A0A4U7ATW2</accession>
<evidence type="ECO:0000256" key="2">
    <source>
        <dbReference type="ARBA" id="ARBA00009993"/>
    </source>
</evidence>
<dbReference type="InterPro" id="IPR011333">
    <property type="entry name" value="SKP1/BTB/POZ_sf"/>
</dbReference>
<dbReference type="AlphaFoldDB" id="A0A4U7ATW2"/>
<evidence type="ECO:0000256" key="1">
    <source>
        <dbReference type="ARBA" id="ARBA00004123"/>
    </source>
</evidence>
<dbReference type="SUPFAM" id="SSF54695">
    <property type="entry name" value="POZ domain"/>
    <property type="match status" value="1"/>
</dbReference>
<reference evidence="6 7" key="1">
    <citation type="submission" date="2018-02" db="EMBL/GenBank/DDBJ databases">
        <title>Draft genome sequences of Elsinoe sp., causing black scab on jojoba.</title>
        <authorList>
            <person name="Stodart B."/>
            <person name="Jeffress S."/>
            <person name="Ash G."/>
            <person name="Arun Chinnappa K."/>
        </authorList>
    </citation>
    <scope>NUCLEOTIDE SEQUENCE [LARGE SCALE GENOMIC DNA]</scope>
    <source>
        <strain evidence="6 7">Hillstone_2</strain>
    </source>
</reference>
<dbReference type="CDD" id="cd18321">
    <property type="entry name" value="BTB_POZ_EloC"/>
    <property type="match status" value="1"/>
</dbReference>
<comment type="function">
    <text evidence="5">Essential component of the SCF (SKP1-CUL1-F-box protein) E3 ubiquitin ligase complexes, which mediate the ubiquitination and subsequent proteasomal degradation of target proteins. Controls sulfur metabolite repression, probably by mediating the inactivation or degradation of the metR transcription factor.</text>
</comment>
<dbReference type="Gene3D" id="3.30.710.10">
    <property type="entry name" value="Potassium Channel Kv1.1, Chain A"/>
    <property type="match status" value="1"/>
</dbReference>
<dbReference type="GO" id="GO:0005634">
    <property type="term" value="C:nucleus"/>
    <property type="evidence" value="ECO:0007669"/>
    <property type="project" value="UniProtKB-SubCell"/>
</dbReference>
<name>A0A4U7ATW2_9PEZI</name>
<dbReference type="FunFam" id="3.30.710.10:FF:000035">
    <property type="entry name" value="Elongin C transcription elongation factor"/>
    <property type="match status" value="1"/>
</dbReference>
<dbReference type="Proteomes" id="UP000308133">
    <property type="component" value="Unassembled WGS sequence"/>
</dbReference>
<dbReference type="InterPro" id="IPR039948">
    <property type="entry name" value="ELC1"/>
</dbReference>
<dbReference type="GO" id="GO:0006511">
    <property type="term" value="P:ubiquitin-dependent protein catabolic process"/>
    <property type="evidence" value="ECO:0007669"/>
    <property type="project" value="InterPro"/>
</dbReference>
<evidence type="ECO:0000256" key="4">
    <source>
        <dbReference type="ARBA" id="ARBA00023242"/>
    </source>
</evidence>
<protein>
    <recommendedName>
        <fullName evidence="3">Elongin-C</fullName>
    </recommendedName>
</protein>
<dbReference type="EMBL" id="PTQR01000106">
    <property type="protein sequence ID" value="TKX19916.1"/>
    <property type="molecule type" value="Genomic_DNA"/>
</dbReference>
<evidence type="ECO:0000256" key="3">
    <source>
        <dbReference type="ARBA" id="ARBA00021347"/>
    </source>
</evidence>
<dbReference type="InterPro" id="IPR001232">
    <property type="entry name" value="SKP1-like"/>
</dbReference>
<comment type="subcellular location">
    <subcellularLocation>
        <location evidence="1">Nucleus</location>
    </subcellularLocation>
</comment>
<dbReference type="PANTHER" id="PTHR20648">
    <property type="entry name" value="ELONGIN-C"/>
    <property type="match status" value="1"/>
</dbReference>
<organism evidence="6 7">
    <name type="scientific">Elsinoe australis</name>
    <dbReference type="NCBI Taxonomy" id="40998"/>
    <lineage>
        <taxon>Eukaryota</taxon>
        <taxon>Fungi</taxon>
        <taxon>Dikarya</taxon>
        <taxon>Ascomycota</taxon>
        <taxon>Pezizomycotina</taxon>
        <taxon>Dothideomycetes</taxon>
        <taxon>Dothideomycetidae</taxon>
        <taxon>Myriangiales</taxon>
        <taxon>Elsinoaceae</taxon>
        <taxon>Elsinoe</taxon>
    </lineage>
</organism>
<comment type="caution">
    <text evidence="6">The sequence shown here is derived from an EMBL/GenBank/DDBJ whole genome shotgun (WGS) entry which is preliminary data.</text>
</comment>
<keyword evidence="4" id="KW-0539">Nucleus</keyword>
<proteinExistence type="inferred from homology"/>
<evidence type="ECO:0000313" key="7">
    <source>
        <dbReference type="Proteomes" id="UP000308133"/>
    </source>
</evidence>